<keyword evidence="2" id="KW-1185">Reference proteome</keyword>
<dbReference type="OrthoDB" id="3800972at2759"/>
<evidence type="ECO:0000313" key="2">
    <source>
        <dbReference type="Proteomes" id="UP000800094"/>
    </source>
</evidence>
<evidence type="ECO:0000313" key="1">
    <source>
        <dbReference type="EMBL" id="KAF2245384.1"/>
    </source>
</evidence>
<accession>A0A6A6I4D9</accession>
<dbReference type="RefSeq" id="XP_033680388.1">
    <property type="nucleotide sequence ID" value="XM_033833721.1"/>
</dbReference>
<dbReference type="Proteomes" id="UP000800094">
    <property type="component" value="Unassembled WGS sequence"/>
</dbReference>
<name>A0A6A6I4D9_9PLEO</name>
<protein>
    <submittedName>
        <fullName evidence="1">Uncharacterized protein</fullName>
    </submittedName>
</protein>
<sequence length="471" mass="52397">MNGASGDDWMGTDMPNPADLDMFDDIAMTEDDLEAFASTHPMFGEEVQPYLPSDLYFDVEAPAAYDLLGNYDALPMPVLEEALQLQDYDRVVGAGPGVLATPAQARASPFQQLLAVTPSASGLREMVPRAAAAAIPESGSHAASLFGGFRVQRRLAAAPNPGVLPSSNWALDLHTPVYLHAAGNQSVIFPIVLSVGYLPAANQGKPWRMAKAKGCMYYPWSTGRIRFWVTNKAAQYRERGDANIPLHEYIRQAVNDLVALVPTVWGAVLHPLDSEATPPCVDVTLCGGRIQLSIVEILTYFPLHTKWAEIMVRLNESGWDVPTIRRFIMMVRSLRDPDVISRIKLSKHLRKAREWKRQAENINRPTNYTMRDISKDHGGRGANSVRSDFYLVDLAEGVTTHPEGTDARELTAAVAHARRNRHDFVKLSQLEQYIRLHDLRPHNLPVVNRVADRAARAYHLHAMKQYAHNTV</sequence>
<gene>
    <name evidence="1" type="ORF">BU26DRAFT_567973</name>
</gene>
<dbReference type="AlphaFoldDB" id="A0A6A6I4D9"/>
<organism evidence="1 2">
    <name type="scientific">Trematosphaeria pertusa</name>
    <dbReference type="NCBI Taxonomy" id="390896"/>
    <lineage>
        <taxon>Eukaryota</taxon>
        <taxon>Fungi</taxon>
        <taxon>Dikarya</taxon>
        <taxon>Ascomycota</taxon>
        <taxon>Pezizomycotina</taxon>
        <taxon>Dothideomycetes</taxon>
        <taxon>Pleosporomycetidae</taxon>
        <taxon>Pleosporales</taxon>
        <taxon>Massarineae</taxon>
        <taxon>Trematosphaeriaceae</taxon>
        <taxon>Trematosphaeria</taxon>
    </lineage>
</organism>
<reference evidence="1" key="1">
    <citation type="journal article" date="2020" name="Stud. Mycol.">
        <title>101 Dothideomycetes genomes: a test case for predicting lifestyles and emergence of pathogens.</title>
        <authorList>
            <person name="Haridas S."/>
            <person name="Albert R."/>
            <person name="Binder M."/>
            <person name="Bloem J."/>
            <person name="Labutti K."/>
            <person name="Salamov A."/>
            <person name="Andreopoulos B."/>
            <person name="Baker S."/>
            <person name="Barry K."/>
            <person name="Bills G."/>
            <person name="Bluhm B."/>
            <person name="Cannon C."/>
            <person name="Castanera R."/>
            <person name="Culley D."/>
            <person name="Daum C."/>
            <person name="Ezra D."/>
            <person name="Gonzalez J."/>
            <person name="Henrissat B."/>
            <person name="Kuo A."/>
            <person name="Liang C."/>
            <person name="Lipzen A."/>
            <person name="Lutzoni F."/>
            <person name="Magnuson J."/>
            <person name="Mondo S."/>
            <person name="Nolan M."/>
            <person name="Ohm R."/>
            <person name="Pangilinan J."/>
            <person name="Park H.-J."/>
            <person name="Ramirez L."/>
            <person name="Alfaro M."/>
            <person name="Sun H."/>
            <person name="Tritt A."/>
            <person name="Yoshinaga Y."/>
            <person name="Zwiers L.-H."/>
            <person name="Turgeon B."/>
            <person name="Goodwin S."/>
            <person name="Spatafora J."/>
            <person name="Crous P."/>
            <person name="Grigoriev I."/>
        </authorList>
    </citation>
    <scope>NUCLEOTIDE SEQUENCE</scope>
    <source>
        <strain evidence="1">CBS 122368</strain>
    </source>
</reference>
<proteinExistence type="predicted"/>
<dbReference type="EMBL" id="ML987200">
    <property type="protein sequence ID" value="KAF2245384.1"/>
    <property type="molecule type" value="Genomic_DNA"/>
</dbReference>
<dbReference type="GeneID" id="54587051"/>